<evidence type="ECO:0000313" key="9">
    <source>
        <dbReference type="EMBL" id="KXN73538.1"/>
    </source>
</evidence>
<dbReference type="NCBIfam" id="TIGR00131">
    <property type="entry name" value="gal_kin"/>
    <property type="match status" value="1"/>
</dbReference>
<keyword evidence="9" id="KW-0418">Kinase</keyword>
<keyword evidence="5" id="KW-0119">Carbohydrate metabolism</keyword>
<evidence type="ECO:0000256" key="2">
    <source>
        <dbReference type="ARBA" id="ARBA00022741"/>
    </source>
</evidence>
<dbReference type="PANTHER" id="PTHR10457">
    <property type="entry name" value="MEVALONATE KINASE/GALACTOKINASE"/>
    <property type="match status" value="1"/>
</dbReference>
<dbReference type="PROSITE" id="PS00106">
    <property type="entry name" value="GALACTOKINASE"/>
    <property type="match status" value="1"/>
</dbReference>
<dbReference type="Gene3D" id="3.30.70.3170">
    <property type="match status" value="1"/>
</dbReference>
<dbReference type="Pfam" id="PF00288">
    <property type="entry name" value="GHMP_kinases_N"/>
    <property type="match status" value="1"/>
</dbReference>
<evidence type="ECO:0000259" key="7">
    <source>
        <dbReference type="Pfam" id="PF08544"/>
    </source>
</evidence>
<dbReference type="Pfam" id="PF08544">
    <property type="entry name" value="GHMP_kinases_C"/>
    <property type="match status" value="1"/>
</dbReference>
<comment type="similarity">
    <text evidence="1">Belongs to the GHMP kinase family. GalK subfamily.</text>
</comment>
<dbReference type="InterPro" id="IPR006206">
    <property type="entry name" value="Mevalonate/galactokinase"/>
</dbReference>
<protein>
    <submittedName>
        <fullName evidence="9">Galactokinase</fullName>
    </submittedName>
</protein>
<name>A0A137PEV2_CONC2</name>
<dbReference type="InterPro" id="IPR014721">
    <property type="entry name" value="Ribsml_uS5_D2-typ_fold_subgr"/>
</dbReference>
<keyword evidence="4" id="KW-0299">Galactose metabolism</keyword>
<dbReference type="STRING" id="796925.A0A137PEV2"/>
<evidence type="ECO:0000256" key="4">
    <source>
        <dbReference type="ARBA" id="ARBA00023144"/>
    </source>
</evidence>
<feature type="domain" description="GHMP kinase C-terminal" evidence="7">
    <location>
        <begin position="410"/>
        <end position="481"/>
    </location>
</feature>
<evidence type="ECO:0000313" key="10">
    <source>
        <dbReference type="Proteomes" id="UP000070444"/>
    </source>
</evidence>
<keyword evidence="3" id="KW-0067">ATP-binding</keyword>
<dbReference type="PRINTS" id="PR00473">
    <property type="entry name" value="GALCTOKINASE"/>
</dbReference>
<organism evidence="9 10">
    <name type="scientific">Conidiobolus coronatus (strain ATCC 28846 / CBS 209.66 / NRRL 28638)</name>
    <name type="common">Delacroixia coronata</name>
    <dbReference type="NCBI Taxonomy" id="796925"/>
    <lineage>
        <taxon>Eukaryota</taxon>
        <taxon>Fungi</taxon>
        <taxon>Fungi incertae sedis</taxon>
        <taxon>Zoopagomycota</taxon>
        <taxon>Entomophthoromycotina</taxon>
        <taxon>Entomophthoromycetes</taxon>
        <taxon>Entomophthorales</taxon>
        <taxon>Ancylistaceae</taxon>
        <taxon>Conidiobolus</taxon>
    </lineage>
</organism>
<dbReference type="FunFam" id="3.30.70.3170:FF:000001">
    <property type="entry name" value="galactokinase isoform X1"/>
    <property type="match status" value="1"/>
</dbReference>
<dbReference type="InterPro" id="IPR036554">
    <property type="entry name" value="GHMP_kinase_C_sf"/>
</dbReference>
<dbReference type="GO" id="GO:0004335">
    <property type="term" value="F:galactokinase activity"/>
    <property type="evidence" value="ECO:0007669"/>
    <property type="project" value="InterPro"/>
</dbReference>
<dbReference type="InterPro" id="IPR013750">
    <property type="entry name" value="GHMP_kinase_C_dom"/>
</dbReference>
<dbReference type="PRINTS" id="PR00959">
    <property type="entry name" value="MEVGALKINASE"/>
</dbReference>
<dbReference type="EMBL" id="KQ964435">
    <property type="protein sequence ID" value="KXN73538.1"/>
    <property type="molecule type" value="Genomic_DNA"/>
</dbReference>
<evidence type="ECO:0000259" key="6">
    <source>
        <dbReference type="Pfam" id="PF00288"/>
    </source>
</evidence>
<keyword evidence="10" id="KW-1185">Reference proteome</keyword>
<dbReference type="GO" id="GO:0005829">
    <property type="term" value="C:cytosol"/>
    <property type="evidence" value="ECO:0007669"/>
    <property type="project" value="TreeGrafter"/>
</dbReference>
<dbReference type="AlphaFoldDB" id="A0A137PEV2"/>
<dbReference type="InterPro" id="IPR020568">
    <property type="entry name" value="Ribosomal_Su5_D2-typ_SF"/>
</dbReference>
<sequence length="519" mass="57288">MTQNSSQVPKVLNISEFYSEAVVDTQKLRYKSLVQDFKNTYNEEPEYIVRCPGRVNIIGEHIDYCGFPVLPMAVERDILVAVKVVEGSSELHLGNTNASFPKRVNKIISHSEGIVDIDPKIHEWSNYAKAGFKGTIEHFNVQAPKGMKCMFNGTIPTGSGISSSSALVCSMVIATATAHDADLDKSNLTQIAVNSERYVGINGGGMDQTASIMSQLDQALLIEFFPEFKTTPVKIPVVNPPASFVVANSLTVSDKHVTAPVCYNLRVVETRLAAFLMAKKYDLVAKIGDYPTLKMLMDGYFDKHQDITSSLKGSEAEIWIQKLDLMLQLVDETFSIHDGYTIEEIINISAESYEAINERFLTKFPIRAEKFQLYTRAKHVFSEAKRVIEFRDVCEKSNAGTGLQGDELLTKLGKLMTESQESCKNNFNCSCPELDELTSICIEAGAVGSRLTGAGWGGCTVSLVPGDKVDSFIQTVKNKYYKGEDNPKNTKGEAFPINEVLFSTQPGQGAVIYQGSFDF</sequence>
<dbReference type="GO" id="GO:0005524">
    <property type="term" value="F:ATP binding"/>
    <property type="evidence" value="ECO:0007669"/>
    <property type="project" value="UniProtKB-KW"/>
</dbReference>
<dbReference type="Gene3D" id="3.30.230.10">
    <property type="match status" value="1"/>
</dbReference>
<feature type="domain" description="GHMP kinase N-terminal" evidence="6">
    <location>
        <begin position="127"/>
        <end position="214"/>
    </location>
</feature>
<dbReference type="OMA" id="GFHDTYF"/>
<dbReference type="OrthoDB" id="187738at2759"/>
<keyword evidence="9" id="KW-0808">Transferase</keyword>
<dbReference type="GO" id="GO:0006012">
    <property type="term" value="P:galactose metabolic process"/>
    <property type="evidence" value="ECO:0007669"/>
    <property type="project" value="UniProtKB-KW"/>
</dbReference>
<dbReference type="InterPro" id="IPR019741">
    <property type="entry name" value="Galactokinase_CS"/>
</dbReference>
<evidence type="ECO:0000256" key="1">
    <source>
        <dbReference type="ARBA" id="ARBA00006566"/>
    </source>
</evidence>
<keyword evidence="2" id="KW-0547">Nucleotide-binding</keyword>
<dbReference type="Pfam" id="PF10509">
    <property type="entry name" value="GalKase_gal_bdg"/>
    <property type="match status" value="1"/>
</dbReference>
<feature type="domain" description="Galactokinase N-terminal" evidence="8">
    <location>
        <begin position="36"/>
        <end position="83"/>
    </location>
</feature>
<dbReference type="PIRSF" id="PIRSF000530">
    <property type="entry name" value="Galactokinase"/>
    <property type="match status" value="1"/>
</dbReference>
<dbReference type="FunFam" id="1.20.1440.340:FF:000003">
    <property type="entry name" value="GAL1p Galactokinase"/>
    <property type="match status" value="1"/>
</dbReference>
<evidence type="ECO:0000256" key="5">
    <source>
        <dbReference type="ARBA" id="ARBA00023277"/>
    </source>
</evidence>
<dbReference type="Proteomes" id="UP000070444">
    <property type="component" value="Unassembled WGS sequence"/>
</dbReference>
<dbReference type="SUPFAM" id="SSF55060">
    <property type="entry name" value="GHMP Kinase, C-terminal domain"/>
    <property type="match status" value="1"/>
</dbReference>
<proteinExistence type="inferred from homology"/>
<dbReference type="InterPro" id="IPR006204">
    <property type="entry name" value="GHMP_kinase_N_dom"/>
</dbReference>
<gene>
    <name evidence="9" type="ORF">CONCODRAFT_68196</name>
</gene>
<dbReference type="SUPFAM" id="SSF54211">
    <property type="entry name" value="Ribosomal protein S5 domain 2-like"/>
    <property type="match status" value="1"/>
</dbReference>
<dbReference type="Gene3D" id="1.20.1440.340">
    <property type="match status" value="1"/>
</dbReference>
<accession>A0A137PEV2</accession>
<evidence type="ECO:0000259" key="8">
    <source>
        <dbReference type="Pfam" id="PF10509"/>
    </source>
</evidence>
<dbReference type="InterPro" id="IPR019539">
    <property type="entry name" value="GalKase_N"/>
</dbReference>
<dbReference type="PANTHER" id="PTHR10457:SF7">
    <property type="entry name" value="GALACTOKINASE-RELATED"/>
    <property type="match status" value="1"/>
</dbReference>
<evidence type="ECO:0000256" key="3">
    <source>
        <dbReference type="ARBA" id="ARBA00022840"/>
    </source>
</evidence>
<dbReference type="InterPro" id="IPR000705">
    <property type="entry name" value="Galactokinase"/>
</dbReference>
<reference evidence="9 10" key="1">
    <citation type="journal article" date="2015" name="Genome Biol. Evol.">
        <title>Phylogenomic analyses indicate that early fungi evolved digesting cell walls of algal ancestors of land plants.</title>
        <authorList>
            <person name="Chang Y."/>
            <person name="Wang S."/>
            <person name="Sekimoto S."/>
            <person name="Aerts A.L."/>
            <person name="Choi C."/>
            <person name="Clum A."/>
            <person name="LaButti K.M."/>
            <person name="Lindquist E.A."/>
            <person name="Yee Ngan C."/>
            <person name="Ohm R.A."/>
            <person name="Salamov A.A."/>
            <person name="Grigoriev I.V."/>
            <person name="Spatafora J.W."/>
            <person name="Berbee M.L."/>
        </authorList>
    </citation>
    <scope>NUCLEOTIDE SEQUENCE [LARGE SCALE GENOMIC DNA]</scope>
    <source>
        <strain evidence="9 10">NRRL 28638</strain>
    </source>
</reference>